<gene>
    <name evidence="3" type="ORF">GA0074695_2670</name>
</gene>
<protein>
    <submittedName>
        <fullName evidence="3">Predicted aconitase subunit 2</fullName>
    </submittedName>
</protein>
<dbReference type="SUPFAM" id="SSF52016">
    <property type="entry name" value="LeuD/IlvD-like"/>
    <property type="match status" value="1"/>
</dbReference>
<dbReference type="PANTHER" id="PTHR36577">
    <property type="entry name" value="DUF521 DOMAIN PROTEIN (AFU_ORTHOLOGUE AFUA_6G00490)"/>
    <property type="match status" value="1"/>
</dbReference>
<feature type="domain" description="Phosphomevalonate dehydratase small subunit-like" evidence="2">
    <location>
        <begin position="32"/>
        <end position="112"/>
    </location>
</feature>
<organism evidence="3 4">
    <name type="scientific">Micromonospora viridifaciens</name>
    <dbReference type="NCBI Taxonomy" id="1881"/>
    <lineage>
        <taxon>Bacteria</taxon>
        <taxon>Bacillati</taxon>
        <taxon>Actinomycetota</taxon>
        <taxon>Actinomycetes</taxon>
        <taxon>Micromonosporales</taxon>
        <taxon>Micromonosporaceae</taxon>
        <taxon>Micromonospora</taxon>
    </lineage>
</organism>
<name>A0A1C4WQP5_MICVI</name>
<keyword evidence="4" id="KW-1185">Reference proteome</keyword>
<evidence type="ECO:0000259" key="2">
    <source>
        <dbReference type="Pfam" id="PF01989"/>
    </source>
</evidence>
<evidence type="ECO:0000256" key="1">
    <source>
        <dbReference type="ARBA" id="ARBA00023239"/>
    </source>
</evidence>
<keyword evidence="1" id="KW-0456">Lyase</keyword>
<reference evidence="4" key="1">
    <citation type="submission" date="2016-06" db="EMBL/GenBank/DDBJ databases">
        <authorList>
            <person name="Varghese N."/>
            <person name="Submissions Spin"/>
        </authorList>
    </citation>
    <scope>NUCLEOTIDE SEQUENCE [LARGE SCALE GENOMIC DNA]</scope>
    <source>
        <strain evidence="4">DSM 43909</strain>
    </source>
</reference>
<evidence type="ECO:0000313" key="3">
    <source>
        <dbReference type="EMBL" id="SCE98489.1"/>
    </source>
</evidence>
<dbReference type="EMBL" id="LT607411">
    <property type="protein sequence ID" value="SCE98489.1"/>
    <property type="molecule type" value="Genomic_DNA"/>
</dbReference>
<sequence>MSGCGDDPVMLSGRSLHPGRASGTVLALDEPLSFWGGVDPCGVIVDAHHPQRGATVAGQVLAMQAGRGSSSSTAVLAELIRSGHAPAALLLAECDAILVIGALVAAEIYDTALPIVQLAHEDLARLHTGTRAAVLAHTAPLAATLIVKGR</sequence>
<dbReference type="PANTHER" id="PTHR36577:SF3">
    <property type="entry name" value="DUF521 DOMAIN PROTEIN (AFU_ORTHOLOGUE AFUA_6G00490)"/>
    <property type="match status" value="1"/>
</dbReference>
<dbReference type="Gene3D" id="3.50.30.10">
    <property type="entry name" value="Phosphohistidine domain"/>
    <property type="match status" value="1"/>
</dbReference>
<dbReference type="AlphaFoldDB" id="A0A1C4WQP5"/>
<dbReference type="GO" id="GO:0016829">
    <property type="term" value="F:lyase activity"/>
    <property type="evidence" value="ECO:0007669"/>
    <property type="project" value="UniProtKB-KW"/>
</dbReference>
<dbReference type="BRENDA" id="4.2.1.171">
    <property type="organism ID" value="7474"/>
</dbReference>
<accession>A0A1C4WQP5</accession>
<dbReference type="CDD" id="cd01356">
    <property type="entry name" value="AcnX_swivel"/>
    <property type="match status" value="1"/>
</dbReference>
<proteinExistence type="predicted"/>
<dbReference type="Proteomes" id="UP000198242">
    <property type="component" value="Chromosome I"/>
</dbReference>
<dbReference type="Pfam" id="PF01989">
    <property type="entry name" value="AcnX_swivel_put"/>
    <property type="match status" value="1"/>
</dbReference>
<dbReference type="RefSeq" id="WP_407937839.1">
    <property type="nucleotide sequence ID" value="NZ_LT607411.1"/>
</dbReference>
<evidence type="ECO:0000313" key="4">
    <source>
        <dbReference type="Proteomes" id="UP000198242"/>
    </source>
</evidence>
<dbReference type="InterPro" id="IPR002840">
    <property type="entry name" value="PMDh-S-like_dom"/>
</dbReference>